<evidence type="ECO:0000313" key="1">
    <source>
        <dbReference type="EMBL" id="CAL1360851.1"/>
    </source>
</evidence>
<accession>A0AAV2CXM7</accession>
<keyword evidence="2" id="KW-1185">Reference proteome</keyword>
<proteinExistence type="predicted"/>
<organism evidence="1 2">
    <name type="scientific">Linum trigynum</name>
    <dbReference type="NCBI Taxonomy" id="586398"/>
    <lineage>
        <taxon>Eukaryota</taxon>
        <taxon>Viridiplantae</taxon>
        <taxon>Streptophyta</taxon>
        <taxon>Embryophyta</taxon>
        <taxon>Tracheophyta</taxon>
        <taxon>Spermatophyta</taxon>
        <taxon>Magnoliopsida</taxon>
        <taxon>eudicotyledons</taxon>
        <taxon>Gunneridae</taxon>
        <taxon>Pentapetalae</taxon>
        <taxon>rosids</taxon>
        <taxon>fabids</taxon>
        <taxon>Malpighiales</taxon>
        <taxon>Linaceae</taxon>
        <taxon>Linum</taxon>
    </lineage>
</organism>
<protein>
    <submittedName>
        <fullName evidence="1">Uncharacterized protein</fullName>
    </submittedName>
</protein>
<gene>
    <name evidence="1" type="ORF">LTRI10_LOCUS8258</name>
</gene>
<dbReference type="EMBL" id="OZ034814">
    <property type="protein sequence ID" value="CAL1360851.1"/>
    <property type="molecule type" value="Genomic_DNA"/>
</dbReference>
<dbReference type="Proteomes" id="UP001497516">
    <property type="component" value="Chromosome 10"/>
</dbReference>
<sequence length="73" mass="8450">MRFVGCCNDLLCLIQSDRKQDDRILWNPATSESKVVPPSHFERRSDFSASTIRFGFDPESNQTKIVRPLYIES</sequence>
<reference evidence="1 2" key="1">
    <citation type="submission" date="2024-04" db="EMBL/GenBank/DDBJ databases">
        <authorList>
            <person name="Fracassetti M."/>
        </authorList>
    </citation>
    <scope>NUCLEOTIDE SEQUENCE [LARGE SCALE GENOMIC DNA]</scope>
</reference>
<dbReference type="AlphaFoldDB" id="A0AAV2CXM7"/>
<name>A0AAV2CXM7_9ROSI</name>
<evidence type="ECO:0000313" key="2">
    <source>
        <dbReference type="Proteomes" id="UP001497516"/>
    </source>
</evidence>